<organism evidence="2 3">
    <name type="scientific">Limobrevibacterium gyesilva</name>
    <dbReference type="NCBI Taxonomy" id="2991712"/>
    <lineage>
        <taxon>Bacteria</taxon>
        <taxon>Pseudomonadati</taxon>
        <taxon>Pseudomonadota</taxon>
        <taxon>Alphaproteobacteria</taxon>
        <taxon>Acetobacterales</taxon>
        <taxon>Acetobacteraceae</taxon>
        <taxon>Limobrevibacterium</taxon>
    </lineage>
</organism>
<dbReference type="RefSeq" id="WP_264713346.1">
    <property type="nucleotide sequence ID" value="NZ_JAPDNT010000004.1"/>
</dbReference>
<dbReference type="EMBL" id="JAPDNT010000004">
    <property type="protein sequence ID" value="MCW3474702.1"/>
    <property type="molecule type" value="Genomic_DNA"/>
</dbReference>
<protein>
    <recommendedName>
        <fullName evidence="4">DUF5681 domain-containing protein</fullName>
    </recommendedName>
</protein>
<reference evidence="2" key="1">
    <citation type="submission" date="2022-09" db="EMBL/GenBank/DDBJ databases">
        <title>Rhodovastum sp. nov. RN2-1 isolated from soil in Seongnam, South Korea.</title>
        <authorList>
            <person name="Le N.T."/>
        </authorList>
    </citation>
    <scope>NUCLEOTIDE SEQUENCE</scope>
    <source>
        <strain evidence="2">RN2-1</strain>
    </source>
</reference>
<keyword evidence="3" id="KW-1185">Reference proteome</keyword>
<feature type="region of interest" description="Disordered" evidence="1">
    <location>
        <begin position="123"/>
        <end position="160"/>
    </location>
</feature>
<evidence type="ECO:0008006" key="4">
    <source>
        <dbReference type="Google" id="ProtNLM"/>
    </source>
</evidence>
<accession>A0AA41YSK9</accession>
<feature type="region of interest" description="Disordered" evidence="1">
    <location>
        <begin position="1"/>
        <end position="45"/>
    </location>
</feature>
<evidence type="ECO:0000313" key="2">
    <source>
        <dbReference type="EMBL" id="MCW3474702.1"/>
    </source>
</evidence>
<proteinExistence type="predicted"/>
<name>A0AA41YSK9_9PROT</name>
<dbReference type="Proteomes" id="UP001165679">
    <property type="component" value="Unassembled WGS sequence"/>
</dbReference>
<evidence type="ECO:0000313" key="3">
    <source>
        <dbReference type="Proteomes" id="UP001165679"/>
    </source>
</evidence>
<dbReference type="AlphaFoldDB" id="A0AA41YSK9"/>
<gene>
    <name evidence="2" type="ORF">OL599_08905</name>
</gene>
<sequence>MSDKSLRSVNRAAKPGYVIPPHGRGALRPFQPGQSGNPAGKGGLYQEAQRICREATPAAARRMVELMNSKDERVALMAADKVYERAWGKSKVAPDDDIDPAVIERRQTLRAELMDFLQEMAKPEALNQAETPERGCAPSRREVRGTDTASDPISSAERTR</sequence>
<comment type="caution">
    <text evidence="2">The sequence shown here is derived from an EMBL/GenBank/DDBJ whole genome shotgun (WGS) entry which is preliminary data.</text>
</comment>
<evidence type="ECO:0000256" key="1">
    <source>
        <dbReference type="SAM" id="MobiDB-lite"/>
    </source>
</evidence>
<reference evidence="2" key="2">
    <citation type="submission" date="2022-10" db="EMBL/GenBank/DDBJ databases">
        <authorList>
            <person name="Trinh H.N."/>
        </authorList>
    </citation>
    <scope>NUCLEOTIDE SEQUENCE</scope>
    <source>
        <strain evidence="2">RN2-1</strain>
    </source>
</reference>